<dbReference type="PANTHER" id="PTHR48446">
    <property type="entry name" value="DNA-DIRECTED RNA POLYMERASE SUBUNIT BETA' N-TERMINAL SECTION"/>
    <property type="match status" value="1"/>
</dbReference>
<keyword evidence="8" id="KW-0862">Zinc</keyword>
<keyword evidence="15" id="KW-1185">Reference proteome</keyword>
<comment type="subcellular location">
    <subcellularLocation>
        <location evidence="1">Nucleus</location>
    </subcellularLocation>
</comment>
<dbReference type="FunFam" id="1.10.150.390:FF:000006">
    <property type="entry name" value="DNA-directed RNA polymerase subunit"/>
    <property type="match status" value="1"/>
</dbReference>
<keyword evidence="7" id="KW-0479">Metal-binding</keyword>
<evidence type="ECO:0000256" key="5">
    <source>
        <dbReference type="ARBA" id="ARBA00022679"/>
    </source>
</evidence>
<evidence type="ECO:0000256" key="7">
    <source>
        <dbReference type="ARBA" id="ARBA00022723"/>
    </source>
</evidence>
<evidence type="ECO:0000256" key="6">
    <source>
        <dbReference type="ARBA" id="ARBA00022695"/>
    </source>
</evidence>
<dbReference type="FunFam" id="1.10.132.30:FF:000001">
    <property type="entry name" value="DNA-directed RNA polymerase subunit"/>
    <property type="match status" value="1"/>
</dbReference>
<dbReference type="GO" id="GO:0046872">
    <property type="term" value="F:metal ion binding"/>
    <property type="evidence" value="ECO:0007669"/>
    <property type="project" value="UniProtKB-KW"/>
</dbReference>
<evidence type="ECO:0000256" key="1">
    <source>
        <dbReference type="ARBA" id="ARBA00004123"/>
    </source>
</evidence>
<dbReference type="SUPFAM" id="SSF64484">
    <property type="entry name" value="beta and beta-prime subunits of DNA dependent RNA-polymerase"/>
    <property type="match status" value="1"/>
</dbReference>
<dbReference type="EC" id="2.7.7.6" evidence="3"/>
<keyword evidence="6" id="KW-0548">Nucleotidyltransferase</keyword>
<dbReference type="EnsemblPlants" id="QL06p007429:mrna">
    <property type="protein sequence ID" value="QL06p007429:mrna"/>
    <property type="gene ID" value="QL06p007429"/>
</dbReference>
<dbReference type="InterPro" id="IPR035698">
    <property type="entry name" value="RNAP_III_Rpc1_C"/>
</dbReference>
<dbReference type="OMA" id="KTINECA"/>
<evidence type="ECO:0000256" key="10">
    <source>
        <dbReference type="ARBA" id="ARBA00023163"/>
    </source>
</evidence>
<reference evidence="14 15" key="1">
    <citation type="journal article" date="2016" name="G3 (Bethesda)">
        <title>First Draft Assembly and Annotation of the Genome of a California Endemic Oak Quercus lobata Nee (Fagaceae).</title>
        <authorList>
            <person name="Sork V.L."/>
            <person name="Fitz-Gibbon S.T."/>
            <person name="Puiu D."/>
            <person name="Crepeau M."/>
            <person name="Gugger P.F."/>
            <person name="Sherman R."/>
            <person name="Stevens K."/>
            <person name="Langley C.H."/>
            <person name="Pellegrini M."/>
            <person name="Salzberg S.L."/>
        </authorList>
    </citation>
    <scope>NUCLEOTIDE SEQUENCE [LARGE SCALE GENOMIC DNA]</scope>
    <source>
        <strain evidence="14 15">cv. SW786</strain>
    </source>
</reference>
<proteinExistence type="inferred from homology"/>
<dbReference type="AlphaFoldDB" id="A0A7N2LW77"/>
<dbReference type="InterPro" id="IPR038120">
    <property type="entry name" value="Rpb1_funnel_sf"/>
</dbReference>
<keyword evidence="4" id="KW-0240">DNA-directed RNA polymerase</keyword>
<dbReference type="GO" id="GO:0005634">
    <property type="term" value="C:nucleus"/>
    <property type="evidence" value="ECO:0007669"/>
    <property type="project" value="UniProtKB-SubCell"/>
</dbReference>
<dbReference type="Pfam" id="PF05000">
    <property type="entry name" value="RNA_pol_Rpb1_4"/>
    <property type="match status" value="1"/>
</dbReference>
<dbReference type="Gene3D" id="1.10.132.30">
    <property type="match status" value="1"/>
</dbReference>
<feature type="domain" description="RNA polymerase Rpb1" evidence="12">
    <location>
        <begin position="164"/>
        <end position="572"/>
    </location>
</feature>
<comment type="similarity">
    <text evidence="2">Belongs to the RNA polymerase beta' chain family.</text>
</comment>
<dbReference type="Proteomes" id="UP000594261">
    <property type="component" value="Chromosome 6"/>
</dbReference>
<dbReference type="GO" id="GO:0003899">
    <property type="term" value="F:DNA-directed RNA polymerase activity"/>
    <property type="evidence" value="ECO:0007669"/>
    <property type="project" value="UniProtKB-EC"/>
</dbReference>
<reference evidence="14" key="2">
    <citation type="submission" date="2021-01" db="UniProtKB">
        <authorList>
            <consortium name="EnsemblPlants"/>
        </authorList>
    </citation>
    <scope>IDENTIFICATION</scope>
</reference>
<dbReference type="CDD" id="cd02736">
    <property type="entry name" value="RNAP_III_Rpc1_C"/>
    <property type="match status" value="1"/>
</dbReference>
<dbReference type="GO" id="GO:0000428">
    <property type="term" value="C:DNA-directed RNA polymerase complex"/>
    <property type="evidence" value="ECO:0007669"/>
    <property type="project" value="UniProtKB-KW"/>
</dbReference>
<dbReference type="GO" id="GO:0003677">
    <property type="term" value="F:DNA binding"/>
    <property type="evidence" value="ECO:0007669"/>
    <property type="project" value="InterPro"/>
</dbReference>
<evidence type="ECO:0000256" key="9">
    <source>
        <dbReference type="ARBA" id="ARBA00022842"/>
    </source>
</evidence>
<dbReference type="Gene3D" id="6.10.250.2940">
    <property type="match status" value="1"/>
</dbReference>
<dbReference type="InParanoid" id="A0A7N2LW77"/>
<evidence type="ECO:0000259" key="12">
    <source>
        <dbReference type="Pfam" id="PF04998"/>
    </source>
</evidence>
<evidence type="ECO:0000256" key="11">
    <source>
        <dbReference type="ARBA" id="ARBA00023242"/>
    </source>
</evidence>
<protein>
    <recommendedName>
        <fullName evidence="3">DNA-directed RNA polymerase</fullName>
        <ecNumber evidence="3">2.7.7.6</ecNumber>
    </recommendedName>
</protein>
<evidence type="ECO:0000256" key="4">
    <source>
        <dbReference type="ARBA" id="ARBA00022478"/>
    </source>
</evidence>
<dbReference type="Gene3D" id="1.10.150.390">
    <property type="match status" value="1"/>
</dbReference>
<keyword evidence="9" id="KW-0460">Magnesium</keyword>
<evidence type="ECO:0000313" key="15">
    <source>
        <dbReference type="Proteomes" id="UP000594261"/>
    </source>
</evidence>
<dbReference type="InterPro" id="IPR007081">
    <property type="entry name" value="RNA_pol_Rpb1_5"/>
</dbReference>
<dbReference type="PANTHER" id="PTHR48446:SF1">
    <property type="entry name" value="DNA-DIRECTED RNA POLYMERASE SUBUNIT BETA' N-TERMINAL SECTION"/>
    <property type="match status" value="1"/>
</dbReference>
<dbReference type="InterPro" id="IPR015700">
    <property type="entry name" value="RPC1"/>
</dbReference>
<dbReference type="EMBL" id="LRBV02000006">
    <property type="status" value="NOT_ANNOTATED_CDS"/>
    <property type="molecule type" value="Genomic_DNA"/>
</dbReference>
<sequence>MSVIAIHLKCARWIGNHGFSIGIDDVQPSKYLNERRLETISRGYQGCHEKIKFYNEGKLPPETGCDAAQTLEAEITRILNNIRDETGKVCMKELHWRNSPLIMSQCGSKGSPINISQMIACVGQQSVGGRRAPNGFIDRSLPHFPRKAKTPAAKGFVANSFYSGLTATEFFFHTMGGREGLVDTAVKTADTGYMSRRLIKALEDLSIHYDDTVRSASGCVVQFRYGDDGMDPAYMEGKNGAPLNFDRLFLKAKATCPAGGNACLSPSEVSERVESRLSEDDMTPEGGCSVAFKNSFKFFLDEYVKSLTKTRETLESVESLAGEENSEIRERVIKNISGVTPKQLEVFLNTCISRYHLKKIEAGTAIGAIGAQSIGEPGTQMTLKTFHFAGVASMNITLGVPRIKEIINGAKKISTPIITAALKSDNNVNTARMVRGRIQKTNLGQVAKSIKLVMTSRLASIIVTLDMERIRDAQLCIDANNVKESIIQAKIKVKNEHITILDGGKLEIRPSETDRSKMHFHLHSLKNVLPTVIVKGLKSVERAIIKKEENKKMKTIKYGLLVEGIASNKEASVASSLEWLGIEEWRSWDVRFIQRPNDWEMGGADEFLCTLGSNLPHTENGDHISGLQDVMGIEGVDGRKTTSNHVIEVQQTLGIEAARKCIIEEIKYTMESHGMNIDIRHMMLLSDVMTFRGEVLGITRFGIQKMGKSVLMLASFERTTDHLVNASVNGRVDRIEGVSECIIMGIPMQIGTGMLKVRQRWTELGDNSSVNLGSD</sequence>
<dbReference type="Gene3D" id="6.20.50.80">
    <property type="match status" value="1"/>
</dbReference>
<dbReference type="Gramene" id="QL06p007429:mrna">
    <property type="protein sequence ID" value="QL06p007429:mrna"/>
    <property type="gene ID" value="QL06p007429"/>
</dbReference>
<evidence type="ECO:0000256" key="2">
    <source>
        <dbReference type="ARBA" id="ARBA00006460"/>
    </source>
</evidence>
<feature type="domain" description="RNA polymerase Rpb1" evidence="13">
    <location>
        <begin position="54"/>
        <end position="157"/>
    </location>
</feature>
<evidence type="ECO:0000259" key="13">
    <source>
        <dbReference type="Pfam" id="PF05000"/>
    </source>
</evidence>
<name>A0A7N2LW77_QUELO</name>
<keyword evidence="5" id="KW-0808">Transferase</keyword>
<keyword evidence="11" id="KW-0539">Nucleus</keyword>
<organism evidence="14 15">
    <name type="scientific">Quercus lobata</name>
    <name type="common">Valley oak</name>
    <dbReference type="NCBI Taxonomy" id="97700"/>
    <lineage>
        <taxon>Eukaryota</taxon>
        <taxon>Viridiplantae</taxon>
        <taxon>Streptophyta</taxon>
        <taxon>Embryophyta</taxon>
        <taxon>Tracheophyta</taxon>
        <taxon>Spermatophyta</taxon>
        <taxon>Magnoliopsida</taxon>
        <taxon>eudicotyledons</taxon>
        <taxon>Gunneridae</taxon>
        <taxon>Pentapetalae</taxon>
        <taxon>rosids</taxon>
        <taxon>fabids</taxon>
        <taxon>Fagales</taxon>
        <taxon>Fagaceae</taxon>
        <taxon>Quercus</taxon>
    </lineage>
</organism>
<evidence type="ECO:0000313" key="14">
    <source>
        <dbReference type="EnsemblPlants" id="QL06p007429:mrna"/>
    </source>
</evidence>
<dbReference type="InterPro" id="IPR007083">
    <property type="entry name" value="RNA_pol_Rpb1_4"/>
</dbReference>
<feature type="domain" description="RNA polymerase Rpb1" evidence="12">
    <location>
        <begin position="627"/>
        <end position="709"/>
    </location>
</feature>
<dbReference type="GO" id="GO:0006351">
    <property type="term" value="P:DNA-templated transcription"/>
    <property type="evidence" value="ECO:0007669"/>
    <property type="project" value="InterPro"/>
</dbReference>
<accession>A0A7N2LW77</accession>
<dbReference type="Pfam" id="PF04998">
    <property type="entry name" value="RNA_pol_Rpb1_5"/>
    <property type="match status" value="2"/>
</dbReference>
<evidence type="ECO:0000256" key="8">
    <source>
        <dbReference type="ARBA" id="ARBA00022833"/>
    </source>
</evidence>
<evidence type="ECO:0000256" key="3">
    <source>
        <dbReference type="ARBA" id="ARBA00012418"/>
    </source>
</evidence>
<keyword evidence="10" id="KW-0804">Transcription</keyword>